<feature type="domain" description="Hint" evidence="3">
    <location>
        <begin position="2033"/>
        <end position="2138"/>
    </location>
</feature>
<dbReference type="NCBIfam" id="TIGR01643">
    <property type="entry name" value="YD_repeat_2x"/>
    <property type="match status" value="2"/>
</dbReference>
<keyword evidence="2" id="KW-0732">Signal</keyword>
<evidence type="ECO:0000256" key="1">
    <source>
        <dbReference type="SAM" id="MobiDB-lite"/>
    </source>
</evidence>
<gene>
    <name evidence="4" type="ORF">JOF53_007475</name>
</gene>
<dbReference type="InterPro" id="IPR003587">
    <property type="entry name" value="Hint_dom_N"/>
</dbReference>
<feature type="signal peptide" evidence="2">
    <location>
        <begin position="1"/>
        <end position="25"/>
    </location>
</feature>
<dbReference type="InterPro" id="IPR022385">
    <property type="entry name" value="Rhs_assc_core"/>
</dbReference>
<feature type="chain" id="PRO_5045133126" evidence="2">
    <location>
        <begin position="26"/>
        <end position="2280"/>
    </location>
</feature>
<dbReference type="InterPro" id="IPR050708">
    <property type="entry name" value="T6SS_VgrG/RHS"/>
</dbReference>
<evidence type="ECO:0000259" key="3">
    <source>
        <dbReference type="SMART" id="SM00306"/>
    </source>
</evidence>
<feature type="region of interest" description="Disordered" evidence="1">
    <location>
        <begin position="1878"/>
        <end position="1897"/>
    </location>
</feature>
<accession>A0ABS5APV8</accession>
<dbReference type="Gene3D" id="2.170.16.10">
    <property type="entry name" value="Hedgehog/Intein (Hint) domain"/>
    <property type="match status" value="1"/>
</dbReference>
<dbReference type="SMART" id="SM00306">
    <property type="entry name" value="HintN"/>
    <property type="match status" value="1"/>
</dbReference>
<dbReference type="InterPro" id="IPR036844">
    <property type="entry name" value="Hint_dom_sf"/>
</dbReference>
<dbReference type="PANTHER" id="PTHR32305">
    <property type="match status" value="1"/>
</dbReference>
<feature type="region of interest" description="Disordered" evidence="1">
    <location>
        <begin position="643"/>
        <end position="669"/>
    </location>
</feature>
<dbReference type="RefSeq" id="WP_086786478.1">
    <property type="nucleotide sequence ID" value="NZ_JAGIOO010000001.1"/>
</dbReference>
<organism evidence="4 5">
    <name type="scientific">Crossiella equi</name>
    <dbReference type="NCBI Taxonomy" id="130796"/>
    <lineage>
        <taxon>Bacteria</taxon>
        <taxon>Bacillati</taxon>
        <taxon>Actinomycetota</taxon>
        <taxon>Actinomycetes</taxon>
        <taxon>Pseudonocardiales</taxon>
        <taxon>Pseudonocardiaceae</taxon>
        <taxon>Crossiella</taxon>
    </lineage>
</organism>
<feature type="region of interest" description="Disordered" evidence="1">
    <location>
        <begin position="1600"/>
        <end position="1630"/>
    </location>
</feature>
<dbReference type="Proteomes" id="UP001519363">
    <property type="component" value="Unassembled WGS sequence"/>
</dbReference>
<dbReference type="Pfam" id="PF05593">
    <property type="entry name" value="RHS_repeat"/>
    <property type="match status" value="1"/>
</dbReference>
<dbReference type="InterPro" id="IPR031325">
    <property type="entry name" value="RHS_repeat"/>
</dbReference>
<dbReference type="NCBIfam" id="TIGR03696">
    <property type="entry name" value="Rhs_assc_core"/>
    <property type="match status" value="1"/>
</dbReference>
<keyword evidence="5" id="KW-1185">Reference proteome</keyword>
<sequence>MRIRTHLRRAVVTTLGIALFSTTVAAVAAPAATPDLRPPTQKDVSIPGGPVPVRPMPKSETDQNLVTSLPAATWPGNGSAEVVFTGVSQNRSMPAASNGVEHRRAGTLPVAIGLVPPDQQARSAPAAENKVKVETFDQKAAEKAGINGVLLKVTDTAGATVSVQVDYTGFANAYGGDYGTRLRLLQFPGCVLTTPDRPECRLSTAVRTDNHTKDRTVTAQVALHSSAADGRAQRAAAEGTVLAAAAAPSGIGGSYQATSLSPSGSWSGGSSSGDFGYSLPVRLPPAIGGATPEVSFGYSSGSLDGRTSATNNQASWVGDGWDLSPGGYIERRFKGCSDDKDKGNNQGKEDTGDNCWVDDNATIVLGGASGELVKDAANNRWRPKKDDGSYVELLKGATNGDNDGEHWKVTTTDGTQYFLGLNRLPGWDQADPRKREETKSAWTMPVYGNHAGEPCHVVGNYPASFCQQAWRWNLDYAVDRLGNVTTYYYDTEVNHYGRNNTPSAPTQYVRAGNLKRIEYGLRKDNSHADEPMRVRFETEERCLPSGAITCAPDQLTKDNAKHWPDVPFEQLCDGKKDCTELLSPTFFSRKRLTKVVTELRKDAGSADYRAVDSWTLRHTFPDAGDGLAPAMWLAGVTHTGHVNGTKANPEVKFGGTSKPNRVNSPEGTPALTRYRLTSITGETGGHTEIKYSGADCVHGSRMPANAETNGYRCYPVYWGPRGAIKPVLDYFHKYVVTAITDDDRTGGSQKVETTYEYEKDAAAWHFDSNDFGKMEHRTWSDWRGYGRVREIKGAPGSTQSVSDTFYLRGMDEDRMPNNGKRDVHVKDSEGRSVEDHELLRGQLLESIQYDNGKAVSGTTNLPEVKGPTATNGDKKSYFVQAKTVRERTLLSDGTWRRSERTTGYDPKHGIAEQVDDSGDLAVSGDERCTRTTYARNEGTWVLGLASRVHTVALPCAAGTGKPEDLVSDIRTHYDGAGFGTAANKGLVTATERWDGSKYQNLTASTFDDYGRPKETRDAKGQLSTHSYSPAAGMAVTEHTVTNPLKHETKKFLEPAWGAPVAEIGSNGERTDLEYDPLGRLTKVWSPNRPKAVNGDLPDVEYVYELRTDAPTVVTSRVLTDSGRYVESYKLYDGLLRERQQQRPGSEGGRVLTDIFYDSRGFGFKSNAAYYNVDGISKSLHGVVDNTIHGQTVTEYDGLGRSTASIYREKAVERWRSTTRYEGDRTHVTPPAGGVPTTEITDARGQVVERRQYHGGQSLGTYDAMTYGYTRAGELEWVKDAAGNTWSYKYDHLGRKYEDNDPDRGKTTYGYNEYDQLTSTTDARGRTLSYGYDTVGRKVALYEDRADGRVLHAKWDYDTLKKGLLTSSTRYIGGQPYTTRVAEYDTMLRPKVTVVSIPAQEGKLARNYVYGAEYTPVMGLPKATTMPEAGGLASERIVTEYDDYGLPTLTAGKETYAQEHRYTAIGESRSVTIGEGSKLAFRTTNYELGTRRVETSLLSRNTKPGSQMVNRDYTYDPAGNITKIADVPEGGQADVQCFRYDHLRRLRDAFTPKSSDCATDPAQHSDLGGAAPYWSTYGYDVTGNRTEEVQHTAQGAVTRRFEHPTPGSARPHAVTAVTRSGPGGEARDEFTYDETGNTKTRRIAGSTQTLEWNAEGRLTSSTGADGKVSRYEYDADGTRLLKRENGTTTLYLPGMELMLPEGGEVTAKRYYSHGGSAVAVRGSVSNLSLILNDHQGTANVTLNATTLDVTKRYQDPFGIPRGPAPGSWPDDKGFVGGTRDATGLTHIGAREYDPSLGRFISVDPIMDLSDPQQMHGYTYANGSPITFSDPTGLKLTGDTGGTWGVMPTKNGDVPWGAVPKETRKAYPQYYLPDGTSRAKGSGFRGGSIPQPPAPKPRKPIGFWGQVGGFFEGVYEVVEGTAKGLYAFTTAALDCQSGGMLSRMGATGAVGGTSCGQLLQGVAAIIQNPGQVIDEMVKPFKEAWNNGEYGKLAGLAVGTIAEVLLGSKGIGNGLKSAKHGMEMVENAAKRADPPCNSFVPGTLVLLADGSSKPIEELALGDLVLATDPVAGRTEPREVTATIVGSGMKSLVEITVDTDGDQGGSVAMVTATGGHPFWVVNRVGWRDAHELRIGDQVRTDRGELLSIVRVDHRVAVQQVRNLTVDSLHTYYVLVGKAPVLVHNSKCFGDEWSGAKNLDEHFNKHGDEMGFDTVAEYKYAAQDLMCLCDGRRPGVLMKKDGEVHRFFDPGSGEFGATGPRGIITYFKPENGMDYFRRQPGVEVP</sequence>
<evidence type="ECO:0000256" key="2">
    <source>
        <dbReference type="SAM" id="SignalP"/>
    </source>
</evidence>
<dbReference type="PANTHER" id="PTHR32305:SF17">
    <property type="entry name" value="TRNA NUCLEASE WAPA"/>
    <property type="match status" value="1"/>
</dbReference>
<dbReference type="Gene3D" id="2.180.10.10">
    <property type="entry name" value="RHS repeat-associated core"/>
    <property type="match status" value="2"/>
</dbReference>
<feature type="region of interest" description="Disordered" evidence="1">
    <location>
        <begin position="810"/>
        <end position="834"/>
    </location>
</feature>
<dbReference type="SUPFAM" id="SSF51294">
    <property type="entry name" value="Hedgehog/intein (Hint) domain"/>
    <property type="match status" value="1"/>
</dbReference>
<dbReference type="CDD" id="cd00081">
    <property type="entry name" value="Hint"/>
    <property type="match status" value="1"/>
</dbReference>
<protein>
    <submittedName>
        <fullName evidence="4">RHS repeat-associated protein</fullName>
    </submittedName>
</protein>
<proteinExistence type="predicted"/>
<reference evidence="4 5" key="1">
    <citation type="submission" date="2021-03" db="EMBL/GenBank/DDBJ databases">
        <title>Sequencing the genomes of 1000 actinobacteria strains.</title>
        <authorList>
            <person name="Klenk H.-P."/>
        </authorList>
    </citation>
    <scope>NUCLEOTIDE SEQUENCE [LARGE SCALE GENOMIC DNA]</scope>
    <source>
        <strain evidence="4 5">DSM 44580</strain>
    </source>
</reference>
<comment type="caution">
    <text evidence="4">The sequence shown here is derived from an EMBL/GenBank/DDBJ whole genome shotgun (WGS) entry which is preliminary data.</text>
</comment>
<feature type="compositionally biased region" description="Polar residues" evidence="1">
    <location>
        <begin position="657"/>
        <end position="666"/>
    </location>
</feature>
<name>A0ABS5APV8_9PSEU</name>
<evidence type="ECO:0000313" key="5">
    <source>
        <dbReference type="Proteomes" id="UP001519363"/>
    </source>
</evidence>
<dbReference type="Pfam" id="PF07591">
    <property type="entry name" value="PT-HINT"/>
    <property type="match status" value="1"/>
</dbReference>
<dbReference type="EMBL" id="JAGIOO010000001">
    <property type="protein sequence ID" value="MBP2478603.1"/>
    <property type="molecule type" value="Genomic_DNA"/>
</dbReference>
<dbReference type="InterPro" id="IPR006530">
    <property type="entry name" value="YD"/>
</dbReference>
<evidence type="ECO:0000313" key="4">
    <source>
        <dbReference type="EMBL" id="MBP2478603.1"/>
    </source>
</evidence>